<evidence type="ECO:0000259" key="6">
    <source>
        <dbReference type="SMART" id="SM00382"/>
    </source>
</evidence>
<feature type="domain" description="AAA+ ATPase" evidence="6">
    <location>
        <begin position="346"/>
        <end position="592"/>
    </location>
</feature>
<dbReference type="PANTHER" id="PTHR43788">
    <property type="entry name" value="DNA2/NAM7 HELICASE FAMILY MEMBER"/>
    <property type="match status" value="1"/>
</dbReference>
<dbReference type="GO" id="GO:0016787">
    <property type="term" value="F:hydrolase activity"/>
    <property type="evidence" value="ECO:0007669"/>
    <property type="project" value="UniProtKB-KW"/>
</dbReference>
<dbReference type="PANTHER" id="PTHR43788:SF8">
    <property type="entry name" value="DNA-BINDING PROTEIN SMUBP-2"/>
    <property type="match status" value="1"/>
</dbReference>
<dbReference type="InterPro" id="IPR041677">
    <property type="entry name" value="DNA2/NAM7_AAA_11"/>
</dbReference>
<dbReference type="Pfam" id="PF13086">
    <property type="entry name" value="AAA_11"/>
    <property type="match status" value="2"/>
</dbReference>
<dbReference type="Gene3D" id="3.40.50.300">
    <property type="entry name" value="P-loop containing nucleotide triphosphate hydrolases"/>
    <property type="match status" value="2"/>
</dbReference>
<gene>
    <name evidence="7" type="ORF">SOCE26_036790</name>
</gene>
<sequence length="931" mass="103017">MLTQRITRYAAAHGISLPVLTDNHVREGLAGTLRIEPEISFQVRSDIQGRLGPGLDVGALLGGPVRASVRPGDGGWEAVRAFACGAARPTACALVLTTPAWRFVLIPVNGGFLVIEAHYQSAGVEPSPPDPLLYARFRHGTVAGFDGDAILRAIAARLQVRRLARRVESIERADRAFLLPHQRYLKALLDRLRKLSSSVAYELVSRKPIRLEIRGEDEGWPLAFSLPRAQVDLPRLGGGIRRLDVAEVDDERLVLTLHGEDDREEPIAEQGYARLASAVGPLRRMQEALEALAEGRHAAHVQLLDAFLRPYELPAFALAAASFPRLGARGPENDAQHRAVALALTSPDLCVIDGPPGTGKTTVISEIIRNLVARGERVLLVAPTHVALDHVLQRIGDEPGIFALRIGWPDAVDERAHRFLVDHRGASLGERLRGSLDAALDGTDLADPVVAAQRGWRDAIEHDAKLGDMLLLNANLVCATPIGIAMDPAFREPEPIFDVLIMDEASKATVPELLVPATRACRWIVVGDHLQLAPYADLAELRAIAAERAERGEAGADDEQIKELAWTLRRHFEQRMHPSDRVRQRVHEDLLAAAFPGEEEDVITRLAAVPADQWRNLAEAYRQSGVLPAELDGATLAGEAAFYPRARLLAEMLEMQDVAMRSAFELIRSIPELASRRVSLDCQHRMHPQLAEFSRRCVYGPQSPGYKSAGHTEELGLPIPGLEAPAIWIDTAWAEANDRYEYPRDGQWDSGEYVNPLEADIAVEVVERCIAWAERSYRRERRPDDPFEIGIITFYLSQARKLIDALSSLYRPGKSQWRGPAYRRTAAGGVIDVHVSLVDRFQGQEKHVIILSGTRSNPMHRRGHVNNLNRLNVAVTRAHHKRIMIGDTSTLAKRGTKERPPGDLLRELLTDCEHKQAWGKRLGRRPGAERK</sequence>
<keyword evidence="2" id="KW-0547">Nucleotide-binding</keyword>
<dbReference type="InterPro" id="IPR047187">
    <property type="entry name" value="SF1_C_Upf1"/>
</dbReference>
<dbReference type="InterPro" id="IPR041679">
    <property type="entry name" value="DNA2/NAM7-like_C"/>
</dbReference>
<dbReference type="SMART" id="SM00382">
    <property type="entry name" value="AAA"/>
    <property type="match status" value="1"/>
</dbReference>
<keyword evidence="5" id="KW-0067">ATP-binding</keyword>
<evidence type="ECO:0000256" key="3">
    <source>
        <dbReference type="ARBA" id="ARBA00022801"/>
    </source>
</evidence>
<keyword evidence="3" id="KW-0378">Hydrolase</keyword>
<comment type="similarity">
    <text evidence="1">Belongs to the DNA2/NAM7 helicase family.</text>
</comment>
<organism evidence="7 8">
    <name type="scientific">Sorangium cellulosum</name>
    <name type="common">Polyangium cellulosum</name>
    <dbReference type="NCBI Taxonomy" id="56"/>
    <lineage>
        <taxon>Bacteria</taxon>
        <taxon>Pseudomonadati</taxon>
        <taxon>Myxococcota</taxon>
        <taxon>Polyangia</taxon>
        <taxon>Polyangiales</taxon>
        <taxon>Polyangiaceae</taxon>
        <taxon>Sorangium</taxon>
    </lineage>
</organism>
<dbReference type="InterPro" id="IPR050534">
    <property type="entry name" value="Coronavir_polyprotein_1ab"/>
</dbReference>
<evidence type="ECO:0000256" key="2">
    <source>
        <dbReference type="ARBA" id="ARBA00022741"/>
    </source>
</evidence>
<reference evidence="7 8" key="1">
    <citation type="submission" date="2015-09" db="EMBL/GenBank/DDBJ databases">
        <title>Sorangium comparison.</title>
        <authorList>
            <person name="Zaburannyi N."/>
            <person name="Bunk B."/>
            <person name="Overmann J."/>
            <person name="Mueller R."/>
        </authorList>
    </citation>
    <scope>NUCLEOTIDE SEQUENCE [LARGE SCALE GENOMIC DNA]</scope>
    <source>
        <strain evidence="7 8">So ce26</strain>
    </source>
</reference>
<evidence type="ECO:0000256" key="5">
    <source>
        <dbReference type="ARBA" id="ARBA00022840"/>
    </source>
</evidence>
<proteinExistence type="inferred from homology"/>
<dbReference type="Proteomes" id="UP000238348">
    <property type="component" value="Chromosome"/>
</dbReference>
<dbReference type="GO" id="GO:0005524">
    <property type="term" value="F:ATP binding"/>
    <property type="evidence" value="ECO:0007669"/>
    <property type="project" value="UniProtKB-KW"/>
</dbReference>
<protein>
    <recommendedName>
        <fullName evidence="6">AAA+ ATPase domain-containing protein</fullName>
    </recommendedName>
</protein>
<dbReference type="RefSeq" id="WP_104981093.1">
    <property type="nucleotide sequence ID" value="NZ_CP012673.1"/>
</dbReference>
<dbReference type="GO" id="GO:0043139">
    <property type="term" value="F:5'-3' DNA helicase activity"/>
    <property type="evidence" value="ECO:0007669"/>
    <property type="project" value="TreeGrafter"/>
</dbReference>
<evidence type="ECO:0000256" key="4">
    <source>
        <dbReference type="ARBA" id="ARBA00022806"/>
    </source>
</evidence>
<evidence type="ECO:0000313" key="8">
    <source>
        <dbReference type="Proteomes" id="UP000238348"/>
    </source>
</evidence>
<dbReference type="Pfam" id="PF13087">
    <property type="entry name" value="AAA_12"/>
    <property type="match status" value="1"/>
</dbReference>
<dbReference type="InterPro" id="IPR027417">
    <property type="entry name" value="P-loop_NTPase"/>
</dbReference>
<evidence type="ECO:0000256" key="1">
    <source>
        <dbReference type="ARBA" id="ARBA00007913"/>
    </source>
</evidence>
<name>A0A2L0ESK6_SORCE</name>
<evidence type="ECO:0000313" key="7">
    <source>
        <dbReference type="EMBL" id="AUX42250.1"/>
    </source>
</evidence>
<accession>A0A2L0ESK6</accession>
<dbReference type="AlphaFoldDB" id="A0A2L0ESK6"/>
<keyword evidence="4" id="KW-0347">Helicase</keyword>
<dbReference type="InterPro" id="IPR003593">
    <property type="entry name" value="AAA+_ATPase"/>
</dbReference>
<dbReference type="EMBL" id="CP012673">
    <property type="protein sequence ID" value="AUX42250.1"/>
    <property type="molecule type" value="Genomic_DNA"/>
</dbReference>
<dbReference type="OrthoDB" id="9757917at2"/>
<dbReference type="CDD" id="cd18808">
    <property type="entry name" value="SF1_C_Upf1"/>
    <property type="match status" value="1"/>
</dbReference>
<dbReference type="SUPFAM" id="SSF52540">
    <property type="entry name" value="P-loop containing nucleoside triphosphate hydrolases"/>
    <property type="match status" value="1"/>
</dbReference>